<keyword evidence="3" id="KW-0732">Signal</keyword>
<name>A0A1F5SD06_9BACT</name>
<dbReference type="InterPro" id="IPR053180">
    <property type="entry name" value="Ca-binding_acidic-repeat"/>
</dbReference>
<proteinExistence type="predicted"/>
<dbReference type="GO" id="GO:0005509">
    <property type="term" value="F:calcium ion binding"/>
    <property type="evidence" value="ECO:0007669"/>
    <property type="project" value="InterPro"/>
</dbReference>
<dbReference type="InterPro" id="IPR028974">
    <property type="entry name" value="TSP_type-3_rpt"/>
</dbReference>
<keyword evidence="4" id="KW-0106">Calcium</keyword>
<comment type="caution">
    <text evidence="7">The sequence shown here is derived from an EMBL/GenBank/DDBJ whole genome shotgun (WGS) entry which is preliminary data.</text>
</comment>
<feature type="compositionally biased region" description="Polar residues" evidence="5">
    <location>
        <begin position="184"/>
        <end position="202"/>
    </location>
</feature>
<dbReference type="PANTHER" id="PTHR37467:SF1">
    <property type="entry name" value="EXPORTED CALCIUM-BINDING GLYCOPROTEIN"/>
    <property type="match status" value="1"/>
</dbReference>
<reference evidence="7 8" key="1">
    <citation type="journal article" date="2016" name="Nat. Commun.">
        <title>Thousands of microbial genomes shed light on interconnected biogeochemical processes in an aquifer system.</title>
        <authorList>
            <person name="Anantharaman K."/>
            <person name="Brown C.T."/>
            <person name="Hug L.A."/>
            <person name="Sharon I."/>
            <person name="Castelle C.J."/>
            <person name="Probst A.J."/>
            <person name="Thomas B.C."/>
            <person name="Singh A."/>
            <person name="Wilkins M.J."/>
            <person name="Karaoz U."/>
            <person name="Brodie E.L."/>
            <person name="Williams K.H."/>
            <person name="Hubbard S.S."/>
            <person name="Banfield J.F."/>
        </authorList>
    </citation>
    <scope>NUCLEOTIDE SEQUENCE [LARGE SCALE GENOMIC DNA]</scope>
</reference>
<keyword evidence="6" id="KW-0812">Transmembrane</keyword>
<dbReference type="Pfam" id="PF18884">
    <property type="entry name" value="TSP3_bac"/>
    <property type="match status" value="3"/>
</dbReference>
<dbReference type="EMBL" id="MFFW01000034">
    <property type="protein sequence ID" value="OGF24161.1"/>
    <property type="molecule type" value="Genomic_DNA"/>
</dbReference>
<evidence type="ECO:0000256" key="6">
    <source>
        <dbReference type="SAM" id="Phobius"/>
    </source>
</evidence>
<evidence type="ECO:0000256" key="1">
    <source>
        <dbReference type="ARBA" id="ARBA00004613"/>
    </source>
</evidence>
<sequence length="253" mass="27076">MARQRELEIINLKNKDMFDDLNNSQVKSGTAKPMAPAPVQLNARGENSPAAAVKPEDIFSEVDRADKPEVFRPRPDRLALPRGTVIPPETGWRSNKKMVFGLLFGGLAVVVAGGYLGLKLAVKGYSADNNTATKEQPANIQPVNVQVQPEAPPAGAEVNNQSVNNAFVEPIPPAVTIPLDSDNDGLTDQTEANLGTDANNPDTDGDGLTDREEVNVYKTNSLNADTDGDGYKDGDEVNNGYNPRGAGKLLEIK</sequence>
<gene>
    <name evidence="7" type="ORF">A3H66_00680</name>
</gene>
<dbReference type="Gene3D" id="4.10.1080.10">
    <property type="entry name" value="TSP type-3 repeat"/>
    <property type="match status" value="1"/>
</dbReference>
<feature type="transmembrane region" description="Helical" evidence="6">
    <location>
        <begin position="99"/>
        <end position="118"/>
    </location>
</feature>
<protein>
    <submittedName>
        <fullName evidence="7">Uncharacterized protein</fullName>
    </submittedName>
</protein>
<evidence type="ECO:0000256" key="3">
    <source>
        <dbReference type="ARBA" id="ARBA00022729"/>
    </source>
</evidence>
<evidence type="ECO:0000256" key="5">
    <source>
        <dbReference type="SAM" id="MobiDB-lite"/>
    </source>
</evidence>
<evidence type="ECO:0000256" key="4">
    <source>
        <dbReference type="ARBA" id="ARBA00022837"/>
    </source>
</evidence>
<dbReference type="PANTHER" id="PTHR37467">
    <property type="entry name" value="EXPORTED CALCIUM-BINDING GLYCOPROTEIN-RELATED"/>
    <property type="match status" value="1"/>
</dbReference>
<dbReference type="InterPro" id="IPR059100">
    <property type="entry name" value="TSP3_bac"/>
</dbReference>
<keyword evidence="2" id="KW-0964">Secreted</keyword>
<accession>A0A1F5SD06</accession>
<dbReference type="SUPFAM" id="SSF103647">
    <property type="entry name" value="TSP type-3 repeat"/>
    <property type="match status" value="1"/>
</dbReference>
<keyword evidence="6" id="KW-1133">Transmembrane helix</keyword>
<evidence type="ECO:0000313" key="7">
    <source>
        <dbReference type="EMBL" id="OGF24161.1"/>
    </source>
</evidence>
<evidence type="ECO:0000313" key="8">
    <source>
        <dbReference type="Proteomes" id="UP000178783"/>
    </source>
</evidence>
<keyword evidence="6" id="KW-0472">Membrane</keyword>
<organism evidence="7 8">
    <name type="scientific">Candidatus Falkowbacteria bacterium RIFCSPLOWO2_02_FULL_45_21</name>
    <dbReference type="NCBI Taxonomy" id="1797989"/>
    <lineage>
        <taxon>Bacteria</taxon>
        <taxon>Candidatus Falkowiibacteriota</taxon>
    </lineage>
</organism>
<comment type="subcellular location">
    <subcellularLocation>
        <location evidence="1">Secreted</location>
    </subcellularLocation>
</comment>
<dbReference type="AlphaFoldDB" id="A0A1F5SD06"/>
<dbReference type="Proteomes" id="UP000178783">
    <property type="component" value="Unassembled WGS sequence"/>
</dbReference>
<feature type="region of interest" description="Disordered" evidence="5">
    <location>
        <begin position="177"/>
        <end position="253"/>
    </location>
</feature>
<evidence type="ECO:0000256" key="2">
    <source>
        <dbReference type="ARBA" id="ARBA00022525"/>
    </source>
</evidence>
<dbReference type="STRING" id="1797989.A3H66_00680"/>